<sequence>MSTDSEGNGDPQPSKEKEKETKQAYVPVSFLPLPISKLTLSLYNYATISRDEQFQRSGSNSSGSNSSNYDATTYRISLPIFMTSPSAEILSSPQLVAAAAHSVEGTGIANQGAVMDPAIKTTAAAVAMRTVAAVAMQTAATFLRPVVRRVVNRTVNFVVTG</sequence>
<feature type="compositionally biased region" description="Basic and acidic residues" evidence="1">
    <location>
        <begin position="13"/>
        <end position="22"/>
    </location>
</feature>
<proteinExistence type="predicted"/>
<evidence type="ECO:0000256" key="1">
    <source>
        <dbReference type="SAM" id="MobiDB-lite"/>
    </source>
</evidence>
<keyword evidence="3" id="KW-1185">Reference proteome</keyword>
<organism evidence="2 3">
    <name type="scientific">Geodia barretti</name>
    <name type="common">Barrett's horny sponge</name>
    <dbReference type="NCBI Taxonomy" id="519541"/>
    <lineage>
        <taxon>Eukaryota</taxon>
        <taxon>Metazoa</taxon>
        <taxon>Porifera</taxon>
        <taxon>Demospongiae</taxon>
        <taxon>Heteroscleromorpha</taxon>
        <taxon>Tetractinellida</taxon>
        <taxon>Astrophorina</taxon>
        <taxon>Geodiidae</taxon>
        <taxon>Geodia</taxon>
    </lineage>
</organism>
<dbReference type="AlphaFoldDB" id="A0AA35XCD8"/>
<gene>
    <name evidence="2" type="ORF">GBAR_LOCUS29280</name>
</gene>
<accession>A0AA35XCD8</accession>
<evidence type="ECO:0000313" key="3">
    <source>
        <dbReference type="Proteomes" id="UP001174909"/>
    </source>
</evidence>
<dbReference type="EMBL" id="CASHTH010004102">
    <property type="protein sequence ID" value="CAI8053543.1"/>
    <property type="molecule type" value="Genomic_DNA"/>
</dbReference>
<feature type="region of interest" description="Disordered" evidence="1">
    <location>
        <begin position="1"/>
        <end position="23"/>
    </location>
</feature>
<name>A0AA35XCD8_GEOBA</name>
<protein>
    <submittedName>
        <fullName evidence="2">Uncharacterized protein</fullName>
    </submittedName>
</protein>
<reference evidence="2" key="1">
    <citation type="submission" date="2023-03" db="EMBL/GenBank/DDBJ databases">
        <authorList>
            <person name="Steffen K."/>
            <person name="Cardenas P."/>
        </authorList>
    </citation>
    <scope>NUCLEOTIDE SEQUENCE</scope>
</reference>
<dbReference type="Proteomes" id="UP001174909">
    <property type="component" value="Unassembled WGS sequence"/>
</dbReference>
<evidence type="ECO:0000313" key="2">
    <source>
        <dbReference type="EMBL" id="CAI8053543.1"/>
    </source>
</evidence>
<comment type="caution">
    <text evidence="2">The sequence shown here is derived from an EMBL/GenBank/DDBJ whole genome shotgun (WGS) entry which is preliminary data.</text>
</comment>